<keyword evidence="1" id="KW-1133">Transmembrane helix</keyword>
<protein>
    <submittedName>
        <fullName evidence="2">Uncharacterized protein</fullName>
    </submittedName>
</protein>
<reference evidence="2" key="1">
    <citation type="journal article" date="2015" name="Nature">
        <title>Complex archaea that bridge the gap between prokaryotes and eukaryotes.</title>
        <authorList>
            <person name="Spang A."/>
            <person name="Saw J.H."/>
            <person name="Jorgensen S.L."/>
            <person name="Zaremba-Niedzwiedzka K."/>
            <person name="Martijn J."/>
            <person name="Lind A.E."/>
            <person name="van Eijk R."/>
            <person name="Schleper C."/>
            <person name="Guy L."/>
            <person name="Ettema T.J."/>
        </authorList>
    </citation>
    <scope>NUCLEOTIDE SEQUENCE</scope>
</reference>
<keyword evidence="1" id="KW-0812">Transmembrane</keyword>
<name>A0A0F9M256_9ZZZZ</name>
<sequence length="74" mass="8019">MLLSFNGPPVPLGCGPFGLGAGFGQDDKKDDSIFSILLLMVGVPVGIALAVWVLSPEYAQKKRSREFRTRRARA</sequence>
<dbReference type="EMBL" id="LAZR01005460">
    <property type="protein sequence ID" value="KKM99763.1"/>
    <property type="molecule type" value="Genomic_DNA"/>
</dbReference>
<evidence type="ECO:0000313" key="2">
    <source>
        <dbReference type="EMBL" id="KKM99763.1"/>
    </source>
</evidence>
<feature type="transmembrane region" description="Helical" evidence="1">
    <location>
        <begin position="33"/>
        <end position="55"/>
    </location>
</feature>
<comment type="caution">
    <text evidence="2">The sequence shown here is derived from an EMBL/GenBank/DDBJ whole genome shotgun (WGS) entry which is preliminary data.</text>
</comment>
<organism evidence="2">
    <name type="scientific">marine sediment metagenome</name>
    <dbReference type="NCBI Taxonomy" id="412755"/>
    <lineage>
        <taxon>unclassified sequences</taxon>
        <taxon>metagenomes</taxon>
        <taxon>ecological metagenomes</taxon>
    </lineage>
</organism>
<proteinExistence type="predicted"/>
<keyword evidence="1" id="KW-0472">Membrane</keyword>
<evidence type="ECO:0000256" key="1">
    <source>
        <dbReference type="SAM" id="Phobius"/>
    </source>
</evidence>
<gene>
    <name evidence="2" type="ORF">LCGC14_1144730</name>
</gene>
<accession>A0A0F9M256</accession>
<dbReference type="AlphaFoldDB" id="A0A0F9M256"/>